<evidence type="ECO:0000313" key="3">
    <source>
        <dbReference type="Proteomes" id="UP001175228"/>
    </source>
</evidence>
<dbReference type="InterPro" id="IPR011333">
    <property type="entry name" value="SKP1/BTB/POZ_sf"/>
</dbReference>
<dbReference type="AlphaFoldDB" id="A0AA39Q4R9"/>
<dbReference type="Gene3D" id="3.30.710.10">
    <property type="entry name" value="Potassium Channel Kv1.1, Chain A"/>
    <property type="match status" value="1"/>
</dbReference>
<protein>
    <recommendedName>
        <fullName evidence="1">BTB domain-containing protein</fullName>
    </recommendedName>
</protein>
<gene>
    <name evidence="2" type="ORF">EDD18DRAFT_1076485</name>
</gene>
<comment type="caution">
    <text evidence="2">The sequence shown here is derived from an EMBL/GenBank/DDBJ whole genome shotgun (WGS) entry which is preliminary data.</text>
</comment>
<dbReference type="SUPFAM" id="SSF54695">
    <property type="entry name" value="POZ domain"/>
    <property type="match status" value="1"/>
</dbReference>
<reference evidence="2" key="1">
    <citation type="submission" date="2023-06" db="EMBL/GenBank/DDBJ databases">
        <authorList>
            <consortium name="Lawrence Berkeley National Laboratory"/>
            <person name="Ahrendt S."/>
            <person name="Sahu N."/>
            <person name="Indic B."/>
            <person name="Wong-Bajracharya J."/>
            <person name="Merenyi Z."/>
            <person name="Ke H.-M."/>
            <person name="Monk M."/>
            <person name="Kocsube S."/>
            <person name="Drula E."/>
            <person name="Lipzen A."/>
            <person name="Balint B."/>
            <person name="Henrissat B."/>
            <person name="Andreopoulos B."/>
            <person name="Martin F.M."/>
            <person name="Harder C.B."/>
            <person name="Rigling D."/>
            <person name="Ford K.L."/>
            <person name="Foster G.D."/>
            <person name="Pangilinan J."/>
            <person name="Papanicolaou A."/>
            <person name="Barry K."/>
            <person name="LaButti K."/>
            <person name="Viragh M."/>
            <person name="Koriabine M."/>
            <person name="Yan M."/>
            <person name="Riley R."/>
            <person name="Champramary S."/>
            <person name="Plett K.L."/>
            <person name="Tsai I.J."/>
            <person name="Slot J."/>
            <person name="Sipos G."/>
            <person name="Plett J."/>
            <person name="Nagy L.G."/>
            <person name="Grigoriev I.V."/>
        </authorList>
    </citation>
    <scope>NUCLEOTIDE SEQUENCE</scope>
    <source>
        <strain evidence="2">HWK02</strain>
    </source>
</reference>
<dbReference type="Pfam" id="PF00651">
    <property type="entry name" value="BTB"/>
    <property type="match status" value="1"/>
</dbReference>
<dbReference type="InterPro" id="IPR000210">
    <property type="entry name" value="BTB/POZ_dom"/>
</dbReference>
<feature type="domain" description="BTB" evidence="1">
    <location>
        <begin position="22"/>
        <end position="96"/>
    </location>
</feature>
<dbReference type="Proteomes" id="UP001175228">
    <property type="component" value="Unassembled WGS sequence"/>
</dbReference>
<sequence length="228" mass="26144">MSGSVPELVGVKKHEVYFIEGGDVYFLVEDCMFRVHRHFFEGESAKFRQMFGGPMSPGKEPRGSSPDTAFRLSDITAEEFSHFLWIFYRQKPSEHDASTDVWITILRIARKWSFPDVKALAIKELERRTITLVDPIVLHRDYKVDPIISDLLYAKLCSRDEPLSIEESVGLGIETTVRIFQIRERLRCSLDGLKTPMKNPLPNSVDLADVMQLMYEVWGGDTKRVSGE</sequence>
<evidence type="ECO:0000313" key="2">
    <source>
        <dbReference type="EMBL" id="KAK0494843.1"/>
    </source>
</evidence>
<dbReference type="PROSITE" id="PS50097">
    <property type="entry name" value="BTB"/>
    <property type="match status" value="1"/>
</dbReference>
<accession>A0AA39Q4R9</accession>
<proteinExistence type="predicted"/>
<keyword evidence="3" id="KW-1185">Reference proteome</keyword>
<evidence type="ECO:0000259" key="1">
    <source>
        <dbReference type="PROSITE" id="PS50097"/>
    </source>
</evidence>
<name>A0AA39Q4R9_9AGAR</name>
<dbReference type="EMBL" id="JAUEPU010000019">
    <property type="protein sequence ID" value="KAK0494843.1"/>
    <property type="molecule type" value="Genomic_DNA"/>
</dbReference>
<organism evidence="2 3">
    <name type="scientific">Armillaria luteobubalina</name>
    <dbReference type="NCBI Taxonomy" id="153913"/>
    <lineage>
        <taxon>Eukaryota</taxon>
        <taxon>Fungi</taxon>
        <taxon>Dikarya</taxon>
        <taxon>Basidiomycota</taxon>
        <taxon>Agaricomycotina</taxon>
        <taxon>Agaricomycetes</taxon>
        <taxon>Agaricomycetidae</taxon>
        <taxon>Agaricales</taxon>
        <taxon>Marasmiineae</taxon>
        <taxon>Physalacriaceae</taxon>
        <taxon>Armillaria</taxon>
    </lineage>
</organism>